<comment type="caution">
    <text evidence="2">The sequence shown here is derived from an EMBL/GenBank/DDBJ whole genome shotgun (WGS) entry which is preliminary data.</text>
</comment>
<keyword evidence="3" id="KW-1185">Reference proteome</keyword>
<dbReference type="EMBL" id="QUNI01000012">
    <property type="protein sequence ID" value="REG94777.1"/>
    <property type="molecule type" value="Genomic_DNA"/>
</dbReference>
<evidence type="ECO:0000259" key="1">
    <source>
        <dbReference type="Pfam" id="PF14292"/>
    </source>
</evidence>
<dbReference type="GO" id="GO:2001070">
    <property type="term" value="F:starch binding"/>
    <property type="evidence" value="ECO:0007669"/>
    <property type="project" value="InterPro"/>
</dbReference>
<gene>
    <name evidence="2" type="ORF">C8P67_11268</name>
</gene>
<reference evidence="2 3" key="1">
    <citation type="submission" date="2018-08" db="EMBL/GenBank/DDBJ databases">
        <title>Genomic Encyclopedia of Archaeal and Bacterial Type Strains, Phase II (KMG-II): from individual species to whole genera.</title>
        <authorList>
            <person name="Goeker M."/>
        </authorList>
    </citation>
    <scope>NUCLEOTIDE SEQUENCE [LARGE SCALE GENOMIC DNA]</scope>
    <source>
        <strain evidence="2 3">DSM 100880</strain>
    </source>
</reference>
<accession>A0A3E0E942</accession>
<dbReference type="Proteomes" id="UP000257136">
    <property type="component" value="Unassembled WGS sequence"/>
</dbReference>
<sequence length="391" mass="43875">MKNIKNIISFIIMSIVLFSCEDKGLDNQDWLQEPNFANPLTLTLSSKELVLVKENEAQNAITFTWTQGNDRGAGTSLKYFFRIDILGNNFSKDEFEEDKKTVYTEEIPAGVLTRTYTVKQLNSILLKHFKRPGGTVTNLEVQIIAQVNGGAEFQLPEVSTSSFAVTNYSPGPLPLFMVGDAISGSWDYSTGKSLPEITERTTYNFIGDFSVGSFKVIEEPGHELPTYDPVYTVGKENTIVYNETEERTTANVFKVTQAGRHYFNMDIEAGTYEFYYKPYDKLTLVGESIDGQRWNKDNNPRPMNWDSKTPEVFTTKVNLGLGEMKIFVNTPDWNSCLRPLVANTPINGNNSDATGFKHALGGPDDKWVIATAGDYDVTINTVKMTIVFKKL</sequence>
<dbReference type="PROSITE" id="PS51257">
    <property type="entry name" value="PROKAR_LIPOPROTEIN"/>
    <property type="match status" value="1"/>
</dbReference>
<dbReference type="Pfam" id="PF14292">
    <property type="entry name" value="SusE"/>
    <property type="match status" value="1"/>
</dbReference>
<dbReference type="GO" id="GO:0019867">
    <property type="term" value="C:outer membrane"/>
    <property type="evidence" value="ECO:0007669"/>
    <property type="project" value="InterPro"/>
</dbReference>
<dbReference type="InterPro" id="IPR025970">
    <property type="entry name" value="SusE"/>
</dbReference>
<dbReference type="AlphaFoldDB" id="A0A3E0E942"/>
<dbReference type="OrthoDB" id="975117at2"/>
<evidence type="ECO:0000313" key="2">
    <source>
        <dbReference type="EMBL" id="REG94777.1"/>
    </source>
</evidence>
<dbReference type="RefSeq" id="WP_115814482.1">
    <property type="nucleotide sequence ID" value="NZ_QUNI01000012.1"/>
</dbReference>
<organism evidence="2 3">
    <name type="scientific">Flavobacterium aquicola</name>
    <dbReference type="NCBI Taxonomy" id="1682742"/>
    <lineage>
        <taxon>Bacteria</taxon>
        <taxon>Pseudomonadati</taxon>
        <taxon>Bacteroidota</taxon>
        <taxon>Flavobacteriia</taxon>
        <taxon>Flavobacteriales</taxon>
        <taxon>Flavobacteriaceae</taxon>
        <taxon>Flavobacterium</taxon>
    </lineage>
</organism>
<feature type="domain" description="SusE outer membrane protein" evidence="1">
    <location>
        <begin position="39"/>
        <end position="143"/>
    </location>
</feature>
<dbReference type="Gene3D" id="2.60.40.3620">
    <property type="match status" value="1"/>
</dbReference>
<name>A0A3E0E942_9FLAO</name>
<evidence type="ECO:0000313" key="3">
    <source>
        <dbReference type="Proteomes" id="UP000257136"/>
    </source>
</evidence>
<proteinExistence type="predicted"/>
<protein>
    <submittedName>
        <fullName evidence="2">Uncharacterized protein DUF5019</fullName>
    </submittedName>
</protein>